<dbReference type="Pfam" id="PF00226">
    <property type="entry name" value="DnaJ"/>
    <property type="match status" value="1"/>
</dbReference>
<dbReference type="PROSITE" id="PS50076">
    <property type="entry name" value="DNAJ_2"/>
    <property type="match status" value="1"/>
</dbReference>
<keyword evidence="4" id="KW-1185">Reference proteome</keyword>
<dbReference type="InterPro" id="IPR002939">
    <property type="entry name" value="DnaJ_C"/>
</dbReference>
<name>A0A1B4VCV5_9GAMM</name>
<dbReference type="Proteomes" id="UP000218899">
    <property type="component" value="Chromosome"/>
</dbReference>
<proteinExistence type="predicted"/>
<dbReference type="PANTHER" id="PTHR43096">
    <property type="entry name" value="DNAJ HOMOLOG 1, MITOCHONDRIAL-RELATED"/>
    <property type="match status" value="1"/>
</dbReference>
<evidence type="ECO:0000313" key="4">
    <source>
        <dbReference type="Proteomes" id="UP000218899"/>
    </source>
</evidence>
<dbReference type="GO" id="GO:0051082">
    <property type="term" value="F:unfolded protein binding"/>
    <property type="evidence" value="ECO:0007669"/>
    <property type="project" value="InterPro"/>
</dbReference>
<dbReference type="InterPro" id="IPR001623">
    <property type="entry name" value="DnaJ_domain"/>
</dbReference>
<dbReference type="InterPro" id="IPR036869">
    <property type="entry name" value="J_dom_sf"/>
</dbReference>
<dbReference type="PRINTS" id="PR00625">
    <property type="entry name" value="JDOMAIN"/>
</dbReference>
<dbReference type="EMBL" id="AP014936">
    <property type="protein sequence ID" value="BAU46917.1"/>
    <property type="molecule type" value="Genomic_DNA"/>
</dbReference>
<sequence>MKYKDYYQILGVERDASEEAIKKAYRKLARKYHPDVSKEPNAEERFKEINEANDVLSDAEKRAAYDRLGRHRPGEDFRPPPDWAEQFAHGFGAGGAGGFTEEVDLSDLFADLFGGATRARRGARGGFAMPGQDYEVVVHLTLEEAARGTEVSLNLEMPEAGPDRVPRRVPKTVKVRIPKGVIDGQKLRVPGKGGPGIGGGAPGALYLDITLRPHALFKPSGHDLYLEVPIAPWEATLGAQIEVPTLDGKVRIKVGPGARAGQKLRLSGKGMPKPGGGHGDLYAVLSIVTPTILSEEEKRHFEELARISRFNPRGHFEVS</sequence>
<dbReference type="CDD" id="cd06257">
    <property type="entry name" value="DnaJ"/>
    <property type="match status" value="1"/>
</dbReference>
<feature type="domain" description="J" evidence="2">
    <location>
        <begin position="5"/>
        <end position="69"/>
    </location>
</feature>
<dbReference type="InterPro" id="IPR018253">
    <property type="entry name" value="DnaJ_domain_CS"/>
</dbReference>
<reference evidence="3 4" key="1">
    <citation type="submission" date="2015-08" db="EMBL/GenBank/DDBJ databases">
        <title>Complete genome sequence of Sulfurifustis variabilis.</title>
        <authorList>
            <person name="Miura A."/>
            <person name="Kojima H."/>
            <person name="Fukui M."/>
        </authorList>
    </citation>
    <scope>NUCLEOTIDE SEQUENCE [LARGE SCALE GENOMIC DNA]</scope>
    <source>
        <strain evidence="4">skN76</strain>
    </source>
</reference>
<dbReference type="CDD" id="cd10747">
    <property type="entry name" value="DnaJ_C"/>
    <property type="match status" value="1"/>
</dbReference>
<dbReference type="FunFam" id="2.60.260.20:FF:000013">
    <property type="entry name" value="DnaJ subfamily B member 11"/>
    <property type="match status" value="1"/>
</dbReference>
<dbReference type="SMART" id="SM00271">
    <property type="entry name" value="DnaJ"/>
    <property type="match status" value="1"/>
</dbReference>
<dbReference type="AlphaFoldDB" id="A0A1B4VCV5"/>
<keyword evidence="1" id="KW-0143">Chaperone</keyword>
<dbReference type="RefSeq" id="WP_096457858.1">
    <property type="nucleotide sequence ID" value="NZ_AP014936.1"/>
</dbReference>
<dbReference type="PANTHER" id="PTHR43096:SF52">
    <property type="entry name" value="DNAJ HOMOLOG 1, MITOCHONDRIAL-RELATED"/>
    <property type="match status" value="1"/>
</dbReference>
<gene>
    <name evidence="3" type="ORF">SVA_0335</name>
</gene>
<dbReference type="PROSITE" id="PS00636">
    <property type="entry name" value="DNAJ_1"/>
    <property type="match status" value="1"/>
</dbReference>
<evidence type="ECO:0000259" key="2">
    <source>
        <dbReference type="PROSITE" id="PS50076"/>
    </source>
</evidence>
<dbReference type="InterPro" id="IPR008971">
    <property type="entry name" value="HSP40/DnaJ_pept-bd"/>
</dbReference>
<evidence type="ECO:0000256" key="1">
    <source>
        <dbReference type="ARBA" id="ARBA00023186"/>
    </source>
</evidence>
<dbReference type="GO" id="GO:0005737">
    <property type="term" value="C:cytoplasm"/>
    <property type="evidence" value="ECO:0007669"/>
    <property type="project" value="TreeGrafter"/>
</dbReference>
<dbReference type="Gene3D" id="2.60.260.20">
    <property type="entry name" value="Urease metallochaperone UreE, N-terminal domain"/>
    <property type="match status" value="2"/>
</dbReference>
<evidence type="ECO:0000313" key="3">
    <source>
        <dbReference type="EMBL" id="BAU46917.1"/>
    </source>
</evidence>
<dbReference type="SUPFAM" id="SSF46565">
    <property type="entry name" value="Chaperone J-domain"/>
    <property type="match status" value="1"/>
</dbReference>
<dbReference type="Gene3D" id="1.10.287.110">
    <property type="entry name" value="DnaJ domain"/>
    <property type="match status" value="1"/>
</dbReference>
<accession>A0A1B4VCV5</accession>
<organism evidence="3 4">
    <name type="scientific">Sulfurifustis variabilis</name>
    <dbReference type="NCBI Taxonomy" id="1675686"/>
    <lineage>
        <taxon>Bacteria</taxon>
        <taxon>Pseudomonadati</taxon>
        <taxon>Pseudomonadota</taxon>
        <taxon>Gammaproteobacteria</taxon>
        <taxon>Acidiferrobacterales</taxon>
        <taxon>Acidiferrobacteraceae</taxon>
        <taxon>Sulfurifustis</taxon>
    </lineage>
</organism>
<protein>
    <submittedName>
        <fullName evidence="3">Cytochrome C biogenesis protein</fullName>
    </submittedName>
</protein>
<dbReference type="OrthoDB" id="9779889at2"/>
<dbReference type="Pfam" id="PF01556">
    <property type="entry name" value="DnaJ_C"/>
    <property type="match status" value="1"/>
</dbReference>
<dbReference type="SUPFAM" id="SSF49493">
    <property type="entry name" value="HSP40/DnaJ peptide-binding domain"/>
    <property type="match status" value="2"/>
</dbReference>
<dbReference type="KEGG" id="sva:SVA_0335"/>
<dbReference type="GO" id="GO:0042026">
    <property type="term" value="P:protein refolding"/>
    <property type="evidence" value="ECO:0007669"/>
    <property type="project" value="TreeGrafter"/>
</dbReference>